<dbReference type="AlphaFoldDB" id="A0A1K0IJI3"/>
<name>A0A1K0IJI3_CUPNE</name>
<dbReference type="EMBL" id="FMSH01000308">
    <property type="protein sequence ID" value="SCU77394.1"/>
    <property type="molecule type" value="Genomic_DNA"/>
</dbReference>
<evidence type="ECO:0000313" key="1">
    <source>
        <dbReference type="EMBL" id="SCU77394.1"/>
    </source>
</evidence>
<proteinExistence type="predicted"/>
<protein>
    <submittedName>
        <fullName evidence="1">Uncharacterized protein</fullName>
    </submittedName>
</protein>
<organism evidence="1">
    <name type="scientific">Cupriavidus necator</name>
    <name type="common">Alcaligenes eutrophus</name>
    <name type="synonym">Ralstonia eutropha</name>
    <dbReference type="NCBI Taxonomy" id="106590"/>
    <lineage>
        <taxon>Bacteria</taxon>
        <taxon>Pseudomonadati</taxon>
        <taxon>Pseudomonadota</taxon>
        <taxon>Betaproteobacteria</taxon>
        <taxon>Burkholderiales</taxon>
        <taxon>Burkholderiaceae</taxon>
        <taxon>Cupriavidus</taxon>
    </lineage>
</organism>
<gene>
    <name evidence="1" type="ORF">CNECB9_3760023</name>
</gene>
<accession>A0A1K0IJI3</accession>
<sequence>MPQKFLEIEVGPAPWEEACAQVGSDDYAQRSSMECAVYIRQLGRIFGVHAPEVLSFVRQGFPHDLGRYHEVVACMNAAGCALFDESRLPAQWDHVARAELAWLRLRYRYRRLLQDGECELQDVPMLYRLGSIPDFPEHPMAYWLALGVVPMPIGPALSLH</sequence>
<reference evidence="1" key="1">
    <citation type="submission" date="2016-09" db="EMBL/GenBank/DDBJ databases">
        <authorList>
            <person name="Capua I."/>
            <person name="De Benedictis P."/>
            <person name="Joannis T."/>
            <person name="Lombin L.H."/>
            <person name="Cattoli G."/>
        </authorList>
    </citation>
    <scope>NUCLEOTIDE SEQUENCE</scope>
    <source>
        <strain evidence="1">B9</strain>
    </source>
</reference>
<dbReference type="RefSeq" id="WP_340526895.1">
    <property type="nucleotide sequence ID" value="NZ_CAXUOZ020000004.1"/>
</dbReference>